<evidence type="ECO:0000256" key="5">
    <source>
        <dbReference type="ARBA" id="ARBA00047317"/>
    </source>
</evidence>
<evidence type="ECO:0000256" key="1">
    <source>
        <dbReference type="ARBA" id="ARBA00002901"/>
    </source>
</evidence>
<dbReference type="InterPro" id="IPR038987">
    <property type="entry name" value="MoeA-like"/>
</dbReference>
<proteinExistence type="inferred from homology"/>
<dbReference type="InterPro" id="IPR036425">
    <property type="entry name" value="MoaB/Mog-like_dom_sf"/>
</dbReference>
<dbReference type="PROSITE" id="PS01079">
    <property type="entry name" value="MOCF_BIOSYNTHESIS_2"/>
    <property type="match status" value="1"/>
</dbReference>
<dbReference type="Gene3D" id="3.90.105.10">
    <property type="entry name" value="Molybdopterin biosynthesis moea protein, domain 2"/>
    <property type="match status" value="1"/>
</dbReference>
<keyword evidence="6" id="KW-0808">Transferase</keyword>
<comment type="pathway">
    <text evidence="2 6">Cofactor biosynthesis; molybdopterin biosynthesis.</text>
</comment>
<dbReference type="SMART" id="SM00852">
    <property type="entry name" value="MoCF_biosynth"/>
    <property type="match status" value="1"/>
</dbReference>
<keyword evidence="6" id="KW-0460">Magnesium</keyword>
<sequence length="395" mass="42757">MITVTQALSLVLENRIFPDTETVDLAEAGGRVLAAPVLADRDFPPYHRVTMDGIALRAAALEKTRSFPIENIQAAGMPASRLSNPLHCIEVMTGAVLPGNTDTVIPYEQCDRTAGVAVLKAGAAVSPFQYIHQQGTDAGRGDVLLEKDRKITSAMVGVMASAGMTRVSVYRLPAVAVCSTGDELIPPGAQPAPHQIRASNSRMLAAALQTEGIRAELFHLSDNKTEMKASLASLLENFQVILFSGAVSKGRYDHLPALLQEAGVKKIFHGVAQKPGKPFFFGTLGDRCHLFGFPGNPVSTYTCYQLFFKPWLYRSLHCSSEKQVARLAEEFIFKPDLTCHLLVNLSHEQGMLTARPCRNSGSGDLTALARGDALMSLPAERSSFHAGEFFEVTML</sequence>
<comment type="similarity">
    <text evidence="3 6">Belongs to the MoeA family.</text>
</comment>
<evidence type="ECO:0000313" key="8">
    <source>
        <dbReference type="EMBL" id="GAA4306636.1"/>
    </source>
</evidence>
<keyword evidence="9" id="KW-1185">Reference proteome</keyword>
<comment type="cofactor">
    <cofactor evidence="6">
        <name>Mg(2+)</name>
        <dbReference type="ChEBI" id="CHEBI:18420"/>
    </cofactor>
</comment>
<dbReference type="InterPro" id="IPR005111">
    <property type="entry name" value="MoeA_C_domain_IV"/>
</dbReference>
<evidence type="ECO:0000256" key="6">
    <source>
        <dbReference type="RuleBase" id="RU365090"/>
    </source>
</evidence>
<dbReference type="RefSeq" id="WP_344977229.1">
    <property type="nucleotide sequence ID" value="NZ_BAABFN010000002.1"/>
</dbReference>
<comment type="catalytic activity">
    <reaction evidence="5">
        <text>adenylyl-molybdopterin + molybdate = Mo-molybdopterin + AMP + H(+)</text>
        <dbReference type="Rhea" id="RHEA:35047"/>
        <dbReference type="ChEBI" id="CHEBI:15378"/>
        <dbReference type="ChEBI" id="CHEBI:36264"/>
        <dbReference type="ChEBI" id="CHEBI:62727"/>
        <dbReference type="ChEBI" id="CHEBI:71302"/>
        <dbReference type="ChEBI" id="CHEBI:456215"/>
        <dbReference type="EC" id="2.10.1.1"/>
    </reaction>
</comment>
<organism evidence="8 9">
    <name type="scientific">Compostibacter hankyongensis</name>
    <dbReference type="NCBI Taxonomy" id="1007089"/>
    <lineage>
        <taxon>Bacteria</taxon>
        <taxon>Pseudomonadati</taxon>
        <taxon>Bacteroidota</taxon>
        <taxon>Chitinophagia</taxon>
        <taxon>Chitinophagales</taxon>
        <taxon>Chitinophagaceae</taxon>
        <taxon>Compostibacter</taxon>
    </lineage>
</organism>
<evidence type="ECO:0000256" key="2">
    <source>
        <dbReference type="ARBA" id="ARBA00005046"/>
    </source>
</evidence>
<dbReference type="InterPro" id="IPR005110">
    <property type="entry name" value="MoeA_linker/N"/>
</dbReference>
<evidence type="ECO:0000313" key="9">
    <source>
        <dbReference type="Proteomes" id="UP001501207"/>
    </source>
</evidence>
<dbReference type="Proteomes" id="UP001501207">
    <property type="component" value="Unassembled WGS sequence"/>
</dbReference>
<comment type="caution">
    <text evidence="8">The sequence shown here is derived from an EMBL/GenBank/DDBJ whole genome shotgun (WGS) entry which is preliminary data.</text>
</comment>
<dbReference type="EC" id="2.10.1.1" evidence="6"/>
<evidence type="ECO:0000256" key="4">
    <source>
        <dbReference type="ARBA" id="ARBA00023150"/>
    </source>
</evidence>
<dbReference type="InterPro" id="IPR001453">
    <property type="entry name" value="MoaB/Mog_dom"/>
</dbReference>
<dbReference type="Gene3D" id="2.40.340.10">
    <property type="entry name" value="MoeA, C-terminal, domain IV"/>
    <property type="match status" value="1"/>
</dbReference>
<dbReference type="EMBL" id="BAABFN010000002">
    <property type="protein sequence ID" value="GAA4306636.1"/>
    <property type="molecule type" value="Genomic_DNA"/>
</dbReference>
<dbReference type="PANTHER" id="PTHR10192:SF5">
    <property type="entry name" value="GEPHYRIN"/>
    <property type="match status" value="1"/>
</dbReference>
<dbReference type="Gene3D" id="2.170.190.11">
    <property type="entry name" value="Molybdopterin biosynthesis moea protein, domain 3"/>
    <property type="match status" value="1"/>
</dbReference>
<dbReference type="Pfam" id="PF00994">
    <property type="entry name" value="MoCF_biosynth"/>
    <property type="match status" value="1"/>
</dbReference>
<feature type="domain" description="MoaB/Mog" evidence="7">
    <location>
        <begin position="176"/>
        <end position="314"/>
    </location>
</feature>
<keyword evidence="6" id="KW-0479">Metal-binding</keyword>
<dbReference type="SUPFAM" id="SSF63867">
    <property type="entry name" value="MoeA C-terminal domain-like"/>
    <property type="match status" value="1"/>
</dbReference>
<keyword evidence="6" id="KW-0500">Molybdenum</keyword>
<protein>
    <recommendedName>
        <fullName evidence="6">Molybdopterin molybdenumtransferase</fullName>
        <ecNumber evidence="6">2.10.1.1</ecNumber>
    </recommendedName>
</protein>
<dbReference type="InterPro" id="IPR008284">
    <property type="entry name" value="MoCF_biosynth_CS"/>
</dbReference>
<dbReference type="Gene3D" id="3.40.980.10">
    <property type="entry name" value="MoaB/Mog-like domain"/>
    <property type="match status" value="1"/>
</dbReference>
<dbReference type="Pfam" id="PF03453">
    <property type="entry name" value="MoeA_N"/>
    <property type="match status" value="1"/>
</dbReference>
<evidence type="ECO:0000256" key="3">
    <source>
        <dbReference type="ARBA" id="ARBA00010763"/>
    </source>
</evidence>
<dbReference type="Pfam" id="PF03454">
    <property type="entry name" value="MoeA_C"/>
    <property type="match status" value="1"/>
</dbReference>
<dbReference type="SUPFAM" id="SSF53218">
    <property type="entry name" value="Molybdenum cofactor biosynthesis proteins"/>
    <property type="match status" value="1"/>
</dbReference>
<accession>A0ABP8FLM9</accession>
<dbReference type="SUPFAM" id="SSF63882">
    <property type="entry name" value="MoeA N-terminal region -like"/>
    <property type="match status" value="1"/>
</dbReference>
<name>A0ABP8FLM9_9BACT</name>
<dbReference type="CDD" id="cd00887">
    <property type="entry name" value="MoeA"/>
    <property type="match status" value="1"/>
</dbReference>
<reference evidence="9" key="1">
    <citation type="journal article" date="2019" name="Int. J. Syst. Evol. Microbiol.">
        <title>The Global Catalogue of Microorganisms (GCM) 10K type strain sequencing project: providing services to taxonomists for standard genome sequencing and annotation.</title>
        <authorList>
            <consortium name="The Broad Institute Genomics Platform"/>
            <consortium name="The Broad Institute Genome Sequencing Center for Infectious Disease"/>
            <person name="Wu L."/>
            <person name="Ma J."/>
        </authorList>
    </citation>
    <scope>NUCLEOTIDE SEQUENCE [LARGE SCALE GENOMIC DNA]</scope>
    <source>
        <strain evidence="9">JCM 17664</strain>
    </source>
</reference>
<dbReference type="PANTHER" id="PTHR10192">
    <property type="entry name" value="MOLYBDOPTERIN BIOSYNTHESIS PROTEIN"/>
    <property type="match status" value="1"/>
</dbReference>
<evidence type="ECO:0000259" key="7">
    <source>
        <dbReference type="SMART" id="SM00852"/>
    </source>
</evidence>
<keyword evidence="4 6" id="KW-0501">Molybdenum cofactor biosynthesis</keyword>
<gene>
    <name evidence="8" type="ORF">GCM10023143_12700</name>
</gene>
<dbReference type="InterPro" id="IPR036688">
    <property type="entry name" value="MoeA_C_domain_IV_sf"/>
</dbReference>
<dbReference type="InterPro" id="IPR036135">
    <property type="entry name" value="MoeA_linker/N_sf"/>
</dbReference>
<comment type="function">
    <text evidence="1 6">Catalyzes the insertion of molybdate into adenylated molybdopterin with the concomitant release of AMP.</text>
</comment>